<feature type="transmembrane region" description="Helical" evidence="7">
    <location>
        <begin position="676"/>
        <end position="696"/>
    </location>
</feature>
<protein>
    <recommendedName>
        <fullName evidence="10">Battenin</fullName>
    </recommendedName>
</protein>
<feature type="transmembrane region" description="Helical" evidence="7">
    <location>
        <begin position="458"/>
        <end position="477"/>
    </location>
</feature>
<dbReference type="Gene3D" id="1.20.1250.20">
    <property type="entry name" value="MFS general substrate transporter like domains"/>
    <property type="match status" value="2"/>
</dbReference>
<dbReference type="GO" id="GO:0012505">
    <property type="term" value="C:endomembrane system"/>
    <property type="evidence" value="ECO:0007669"/>
    <property type="project" value="UniProtKB-SubCell"/>
</dbReference>
<evidence type="ECO:0000256" key="5">
    <source>
        <dbReference type="ARBA" id="ARBA00022989"/>
    </source>
</evidence>
<feature type="transmembrane region" description="Helical" evidence="7">
    <location>
        <begin position="962"/>
        <end position="982"/>
    </location>
</feature>
<keyword evidence="3" id="KW-0813">Transport</keyword>
<comment type="caution">
    <text evidence="8">The sequence shown here is derived from an EMBL/GenBank/DDBJ whole genome shotgun (WGS) entry which is preliminary data.</text>
</comment>
<name>A0A3M6UX78_POCDA</name>
<dbReference type="InterPro" id="IPR003492">
    <property type="entry name" value="Battenin_disease_Cln3"/>
</dbReference>
<feature type="transmembrane region" description="Helical" evidence="7">
    <location>
        <begin position="1182"/>
        <end position="1200"/>
    </location>
</feature>
<feature type="transmembrane region" description="Helical" evidence="7">
    <location>
        <begin position="394"/>
        <end position="416"/>
    </location>
</feature>
<organism evidence="8 9">
    <name type="scientific">Pocillopora damicornis</name>
    <name type="common">Cauliflower coral</name>
    <name type="synonym">Millepora damicornis</name>
    <dbReference type="NCBI Taxonomy" id="46731"/>
    <lineage>
        <taxon>Eukaryota</taxon>
        <taxon>Metazoa</taxon>
        <taxon>Cnidaria</taxon>
        <taxon>Anthozoa</taxon>
        <taxon>Hexacorallia</taxon>
        <taxon>Scleractinia</taxon>
        <taxon>Astrocoeniina</taxon>
        <taxon>Pocilloporidae</taxon>
        <taxon>Pocillopora</taxon>
    </lineage>
</organism>
<comment type="subcellular location">
    <subcellularLocation>
        <location evidence="1">Endomembrane system</location>
        <topology evidence="1">Multi-pass membrane protein</topology>
    </subcellularLocation>
</comment>
<dbReference type="Proteomes" id="UP000275408">
    <property type="component" value="Unassembled WGS sequence"/>
</dbReference>
<dbReference type="Pfam" id="PF02487">
    <property type="entry name" value="CLN3"/>
    <property type="match status" value="4"/>
</dbReference>
<feature type="transmembrane region" description="Helical" evidence="7">
    <location>
        <begin position="177"/>
        <end position="197"/>
    </location>
</feature>
<feature type="transmembrane region" description="Helical" evidence="7">
    <location>
        <begin position="867"/>
        <end position="889"/>
    </location>
</feature>
<feature type="transmembrane region" description="Helical" evidence="7">
    <location>
        <begin position="330"/>
        <end position="351"/>
    </location>
</feature>
<dbReference type="GO" id="GO:0016020">
    <property type="term" value="C:membrane"/>
    <property type="evidence" value="ECO:0007669"/>
    <property type="project" value="InterPro"/>
</dbReference>
<dbReference type="EMBL" id="RCHS01000537">
    <property type="protein sequence ID" value="RMX58217.1"/>
    <property type="molecule type" value="Genomic_DNA"/>
</dbReference>
<feature type="transmembrane region" description="Helical" evidence="7">
    <location>
        <begin position="357"/>
        <end position="382"/>
    </location>
</feature>
<keyword evidence="4 7" id="KW-0812">Transmembrane</keyword>
<dbReference type="PANTHER" id="PTHR10981:SF0">
    <property type="entry name" value="BATTENIN"/>
    <property type="match status" value="1"/>
</dbReference>
<keyword evidence="6 7" id="KW-0472">Membrane</keyword>
<dbReference type="PANTHER" id="PTHR10981">
    <property type="entry name" value="BATTENIN"/>
    <property type="match status" value="1"/>
</dbReference>
<dbReference type="SUPFAM" id="SSF103473">
    <property type="entry name" value="MFS general substrate transporter"/>
    <property type="match status" value="4"/>
</dbReference>
<sequence length="1371" mass="153285">MKNHKVKLLDERGDNELTANHQPERAGLGKVAAFFGLGSLINITFSLVTAATQDILAETYFPTSTVLIADTLPAFLVSLIVPYFMQRIPYVGRIALVYLLNVSALIMLALVKQLYWKLIGVVMISFAASACEVTVLSLTSFHGELTLTAFSAGTGVGFAVGPLYYTAMTTWACISPKATHCIMAAMMVLIFVCYYATGNSVSKPPTYLTAEHVGVRLLALNTDAHNVYDTSNEDYDEIGEDTSLSRRQKFTVIRQMLPQMIPIFFTFFAQYFIIQAVVTTLAFPSCSFSPSDHYEYYILVFMVGEVVGRSYLGVLSCIKEDWGDKAKFPYPWIMCLVQIMDLLFLVLAAWYRFLSSVWIVLLLVFISGVVVGAFYVNTVIFFRNCFQERYREFAMGYIIVGLHAGVLTAAMLGLYIEPLLREHCMTHVDNTDFCFTRSQSSNGFTSSCLSKRERPRTVAAFFGLGILLHTTISLVAFASEDIIAAKNIPTAVVLTLLEVYWIGDDFIWDWPWRGDNFVFDFVSWRADIVCVNSLNSTKPVQHNDGNNLKIYHEPERERLRKVIAFFGLGILLYIIFSLVIVAAQDILAETYIPTSVVQIANIGPNFLVSLIVPYFMQRIPYVVRAFLIFFLSVTGLIVLALVRQVQWKLIGVGMVAVGGGLGGPTILSLTSFHGELTLAAFSAGTGVGFAIAPLYYTENLCDTSNKDDEENDEGTSLSWREKMMVICQLLPHMLPMFITCFSEYIIVQAVITTLAFPSSPFKPRDHYEYYIVVFVVGEMVGRSYLLVLSYIKRDWGEKAKFPYLWVLCLIEVMDLLFLVLAAWYRFLPSVWIVLLLVFFCSLTAGAFYVNVVIIFRNCLQQKYKEYAMGYIDLPLTGGILTAAVLGLYVEPLLREHCMILMDNTDFCFTRTQLSTCHPGETYHSVPRRKEKFIMEDKTEEKHATLMDLFPANSDTDSSREKPGTICAFFVFGFLIYATYSLIISGAQDILAGTFVPTSAVLVANVGPYFIITVVAPYFIQKIAYFPRILAIFFLMVTGLTMVVSAKRVGVRLLGISLSSFGFGLGELSFIAMTSFYHGTAVSAFSAGTGTGISMAPLYYTAMTTWACVSPSVTISIMAVSLVFLLIFYALMERKHTQDGQAAAKGITRKDIQYSPIEEEEQDINPGDDLLTWKEKCTAIKKVWPIIASIISAWIAEYLIIQSVVTTIAFPSAPFPPRDHYQYYIFVFLFGELFGRSYLIFLSYLLPNLAQKLTVRRIWFLSAAEISLLVFFLLAAWYRFLTDVTIVLILSFIGGIIIGIMYVNMLSVYSEIEDPRSREFVLGYASAATGAGAITAGLLGLLIEPWLRSHCLIVAVHNSFCFTRLQGGGVCK</sequence>
<feature type="transmembrane region" description="Helical" evidence="7">
    <location>
        <begin position="296"/>
        <end position="318"/>
    </location>
</feature>
<feature type="transmembrane region" description="Helical" evidence="7">
    <location>
        <begin position="733"/>
        <end position="757"/>
    </location>
</feature>
<feature type="transmembrane region" description="Helical" evidence="7">
    <location>
        <begin position="1320"/>
        <end position="1342"/>
    </location>
</feature>
<dbReference type="GO" id="GO:0005773">
    <property type="term" value="C:vacuole"/>
    <property type="evidence" value="ECO:0007669"/>
    <property type="project" value="TreeGrafter"/>
</dbReference>
<evidence type="ECO:0000313" key="9">
    <source>
        <dbReference type="Proteomes" id="UP000275408"/>
    </source>
</evidence>
<feature type="transmembrane region" description="Helical" evidence="7">
    <location>
        <begin position="263"/>
        <end position="284"/>
    </location>
</feature>
<evidence type="ECO:0008006" key="10">
    <source>
        <dbReference type="Google" id="ProtNLM"/>
    </source>
</evidence>
<feature type="transmembrane region" description="Helical" evidence="7">
    <location>
        <begin position="649"/>
        <end position="670"/>
    </location>
</feature>
<feature type="transmembrane region" description="Helical" evidence="7">
    <location>
        <begin position="769"/>
        <end position="791"/>
    </location>
</feature>
<feature type="transmembrane region" description="Helical" evidence="7">
    <location>
        <begin position="1220"/>
        <end position="1245"/>
    </location>
</feature>
<feature type="transmembrane region" description="Helical" evidence="7">
    <location>
        <begin position="31"/>
        <end position="52"/>
    </location>
</feature>
<feature type="transmembrane region" description="Helical" evidence="7">
    <location>
        <begin position="91"/>
        <end position="110"/>
    </location>
</feature>
<keyword evidence="9" id="KW-1185">Reference proteome</keyword>
<feature type="transmembrane region" description="Helical" evidence="7">
    <location>
        <begin position="621"/>
        <end position="642"/>
    </location>
</feature>
<proteinExistence type="inferred from homology"/>
<accession>A0A3M6UX78</accession>
<feature type="transmembrane region" description="Helical" evidence="7">
    <location>
        <begin position="145"/>
        <end position="165"/>
    </location>
</feature>
<feature type="transmembrane region" description="Helical" evidence="7">
    <location>
        <begin position="1097"/>
        <end position="1130"/>
    </location>
</feature>
<evidence type="ECO:0000313" key="8">
    <source>
        <dbReference type="EMBL" id="RMX58217.1"/>
    </source>
</evidence>
<evidence type="ECO:0000256" key="1">
    <source>
        <dbReference type="ARBA" id="ARBA00004127"/>
    </source>
</evidence>
<dbReference type="OrthoDB" id="5965864at2759"/>
<feature type="transmembrane region" description="Helical" evidence="7">
    <location>
        <begin position="64"/>
        <end position="84"/>
    </location>
</feature>
<feature type="transmembrane region" description="Helical" evidence="7">
    <location>
        <begin position="994"/>
        <end position="1018"/>
    </location>
</feature>
<reference evidence="8 9" key="1">
    <citation type="journal article" date="2018" name="Sci. Rep.">
        <title>Comparative analysis of the Pocillopora damicornis genome highlights role of immune system in coral evolution.</title>
        <authorList>
            <person name="Cunning R."/>
            <person name="Bay R.A."/>
            <person name="Gillette P."/>
            <person name="Baker A.C."/>
            <person name="Traylor-Knowles N."/>
        </authorList>
    </citation>
    <scope>NUCLEOTIDE SEQUENCE [LARGE SCALE GENOMIC DNA]</scope>
    <source>
        <strain evidence="8">RSMAS</strain>
        <tissue evidence="8">Whole animal</tissue>
    </source>
</reference>
<dbReference type="InterPro" id="IPR036259">
    <property type="entry name" value="MFS_trans_sf"/>
</dbReference>
<evidence type="ECO:0000256" key="7">
    <source>
        <dbReference type="SAM" id="Phobius"/>
    </source>
</evidence>
<feature type="transmembrane region" description="Helical" evidence="7">
    <location>
        <begin position="562"/>
        <end position="583"/>
    </location>
</feature>
<feature type="transmembrane region" description="Helical" evidence="7">
    <location>
        <begin position="830"/>
        <end position="855"/>
    </location>
</feature>
<feature type="transmembrane region" description="Helical" evidence="7">
    <location>
        <begin position="1024"/>
        <end position="1045"/>
    </location>
</feature>
<dbReference type="PRINTS" id="PR01315">
    <property type="entry name" value="BATTENIN"/>
</dbReference>
<feature type="transmembrane region" description="Helical" evidence="7">
    <location>
        <begin position="803"/>
        <end position="824"/>
    </location>
</feature>
<dbReference type="GO" id="GO:0051453">
    <property type="term" value="P:regulation of intracellular pH"/>
    <property type="evidence" value="ECO:0007669"/>
    <property type="project" value="TreeGrafter"/>
</dbReference>
<evidence type="ECO:0000256" key="4">
    <source>
        <dbReference type="ARBA" id="ARBA00022692"/>
    </source>
</evidence>
<evidence type="ECO:0000256" key="6">
    <source>
        <dbReference type="ARBA" id="ARBA00023136"/>
    </source>
</evidence>
<feature type="transmembrane region" description="Helical" evidence="7">
    <location>
        <begin position="1257"/>
        <end position="1277"/>
    </location>
</feature>
<comment type="similarity">
    <text evidence="2">Belongs to the battenin family.</text>
</comment>
<feature type="transmembrane region" description="Helical" evidence="7">
    <location>
        <begin position="1052"/>
        <end position="1077"/>
    </location>
</feature>
<evidence type="ECO:0000256" key="2">
    <source>
        <dbReference type="ARBA" id="ARBA00007467"/>
    </source>
</evidence>
<keyword evidence="5 7" id="KW-1133">Transmembrane helix</keyword>
<feature type="transmembrane region" description="Helical" evidence="7">
    <location>
        <begin position="1283"/>
        <end position="1308"/>
    </location>
</feature>
<gene>
    <name evidence="8" type="ORF">pdam_00000153</name>
</gene>
<feature type="transmembrane region" description="Helical" evidence="7">
    <location>
        <begin position="116"/>
        <end position="138"/>
    </location>
</feature>
<evidence type="ECO:0000256" key="3">
    <source>
        <dbReference type="ARBA" id="ARBA00022448"/>
    </source>
</evidence>